<keyword evidence="8" id="KW-1133">Transmembrane helix</keyword>
<feature type="transmembrane region" description="Helical" evidence="8">
    <location>
        <begin position="400"/>
        <end position="419"/>
    </location>
</feature>
<evidence type="ECO:0000256" key="2">
    <source>
        <dbReference type="ARBA" id="ARBA00022617"/>
    </source>
</evidence>
<dbReference type="EMBL" id="RBAK01000001">
    <property type="protein sequence ID" value="RKN50626.1"/>
    <property type="molecule type" value="Genomic_DNA"/>
</dbReference>
<dbReference type="Proteomes" id="UP000281726">
    <property type="component" value="Unassembled WGS sequence"/>
</dbReference>
<evidence type="ECO:0000313" key="9">
    <source>
        <dbReference type="EMBL" id="RKN50626.1"/>
    </source>
</evidence>
<proteinExistence type="inferred from homology"/>
<evidence type="ECO:0000256" key="5">
    <source>
        <dbReference type="ARBA" id="ARBA00023004"/>
    </source>
</evidence>
<keyword evidence="10" id="KW-1185">Reference proteome</keyword>
<evidence type="ECO:0000313" key="10">
    <source>
        <dbReference type="Proteomes" id="UP000281726"/>
    </source>
</evidence>
<dbReference type="GO" id="GO:0016705">
    <property type="term" value="F:oxidoreductase activity, acting on paired donors, with incorporation or reduction of molecular oxygen"/>
    <property type="evidence" value="ECO:0007669"/>
    <property type="project" value="InterPro"/>
</dbReference>
<keyword evidence="3 7" id="KW-0479">Metal-binding</keyword>
<dbReference type="Gene3D" id="1.10.630.10">
    <property type="entry name" value="Cytochrome P450"/>
    <property type="match status" value="1"/>
</dbReference>
<gene>
    <name evidence="9" type="ORF">D7223_02320</name>
</gene>
<evidence type="ECO:0000256" key="6">
    <source>
        <dbReference type="ARBA" id="ARBA00023033"/>
    </source>
</evidence>
<protein>
    <submittedName>
        <fullName evidence="9">Cytochrome P450</fullName>
    </submittedName>
</protein>
<comment type="cofactor">
    <cofactor evidence="7">
        <name>heme</name>
        <dbReference type="ChEBI" id="CHEBI:30413"/>
    </cofactor>
</comment>
<evidence type="ECO:0000256" key="7">
    <source>
        <dbReference type="PIRSR" id="PIRSR602401-1"/>
    </source>
</evidence>
<keyword evidence="2 7" id="KW-0349">Heme</keyword>
<name>A0A3A9ZSQ1_9ACTN</name>
<dbReference type="InterPro" id="IPR036396">
    <property type="entry name" value="Cyt_P450_sf"/>
</dbReference>
<keyword evidence="5 7" id="KW-0408">Iron</keyword>
<comment type="similarity">
    <text evidence="1">Belongs to the cytochrome P450 family.</text>
</comment>
<dbReference type="InterPro" id="IPR050196">
    <property type="entry name" value="Cytochrome_P450_Monoox"/>
</dbReference>
<feature type="binding site" description="axial binding residue" evidence="7">
    <location>
        <position position="396"/>
    </location>
    <ligand>
        <name>heme</name>
        <dbReference type="ChEBI" id="CHEBI:30413"/>
    </ligand>
    <ligandPart>
        <name>Fe</name>
        <dbReference type="ChEBI" id="CHEBI:18248"/>
    </ligandPart>
</feature>
<reference evidence="9 10" key="1">
    <citation type="journal article" date="2004" name="Syst. Appl. Microbiol.">
        <title>Cryptoendolithic actinomycetes from antarctic sandstone rock samples: Micromonospora endolithica sp. nov. and two isolates related to Micromonospora coerulea Jensen 1932.</title>
        <authorList>
            <person name="Hirsch P."/>
            <person name="Mevs U."/>
            <person name="Kroppenstedt R.M."/>
            <person name="Schumann P."/>
            <person name="Stackebrandt E."/>
        </authorList>
    </citation>
    <scope>NUCLEOTIDE SEQUENCE [LARGE SCALE GENOMIC DNA]</scope>
    <source>
        <strain evidence="9 10">JCM 12677</strain>
    </source>
</reference>
<dbReference type="InterPro" id="IPR002401">
    <property type="entry name" value="Cyt_P450_E_grp-I"/>
</dbReference>
<organism evidence="9 10">
    <name type="scientific">Micromonospora endolithica</name>
    <dbReference type="NCBI Taxonomy" id="230091"/>
    <lineage>
        <taxon>Bacteria</taxon>
        <taxon>Bacillati</taxon>
        <taxon>Actinomycetota</taxon>
        <taxon>Actinomycetes</taxon>
        <taxon>Micromonosporales</taxon>
        <taxon>Micromonosporaceae</taxon>
        <taxon>Micromonospora</taxon>
    </lineage>
</organism>
<dbReference type="OrthoDB" id="7376058at2"/>
<dbReference type="AlphaFoldDB" id="A0A3A9ZSQ1"/>
<dbReference type="GO" id="GO:0020037">
    <property type="term" value="F:heme binding"/>
    <property type="evidence" value="ECO:0007669"/>
    <property type="project" value="InterPro"/>
</dbReference>
<dbReference type="PANTHER" id="PTHR24291:SF50">
    <property type="entry name" value="BIFUNCTIONAL ALBAFLAVENONE MONOOXYGENASE_TERPENE SYNTHASE"/>
    <property type="match status" value="1"/>
</dbReference>
<comment type="caution">
    <text evidence="9">The sequence shown here is derived from an EMBL/GenBank/DDBJ whole genome shotgun (WGS) entry which is preliminary data.</text>
</comment>
<evidence type="ECO:0000256" key="4">
    <source>
        <dbReference type="ARBA" id="ARBA00023002"/>
    </source>
</evidence>
<keyword evidence="8" id="KW-0472">Membrane</keyword>
<evidence type="ECO:0000256" key="8">
    <source>
        <dbReference type="SAM" id="Phobius"/>
    </source>
</evidence>
<evidence type="ECO:0000256" key="1">
    <source>
        <dbReference type="ARBA" id="ARBA00010617"/>
    </source>
</evidence>
<dbReference type="GO" id="GO:0004497">
    <property type="term" value="F:monooxygenase activity"/>
    <property type="evidence" value="ECO:0007669"/>
    <property type="project" value="UniProtKB-KW"/>
</dbReference>
<sequence length="449" mass="49331">MTVGTEATIRRHRLYTRLGALGRDPLGELDRIRDTYGDEMIQLHLGMFKPYLVTNPDQVQHVWRNSRETYLRDGMMWAAMQRLQGTDGIGAEGPGWERSRHLIEPLFTAKAVGALVPGMVEAVNEAVDDLAARTAGGESVELAGEMMRITHRVLGRVFLGEQIPGHEADTVGREIAAAFGSMQARLAMPFVPHRVPLPGDRRFGRAVRTVDAILLPHIARARQRKPQPGVVSMLAHATGPDGRPLEVRQVRNDVVGLFTGGTETTALALTWMFIQLDAHPDIAARIVAEVEAVVGDGPVTAEQVKGLRYTRMVLEESLRLFPPAWMIPRTLRSPDTLGGVRLPAGATVVLSPYLTHRLPELWPDPARFDPERFAPGAQRGRHPYAYFPFAGGVHRCLGQAFFFIEAALAAAAILSRFAVRVATARPIRPAVSVSLRPKGDVAVDLVPRR</sequence>
<dbReference type="PRINTS" id="PR00385">
    <property type="entry name" value="P450"/>
</dbReference>
<keyword evidence="4" id="KW-0560">Oxidoreductase</keyword>
<dbReference type="InterPro" id="IPR001128">
    <property type="entry name" value="Cyt_P450"/>
</dbReference>
<dbReference type="RefSeq" id="WP_120724258.1">
    <property type="nucleotide sequence ID" value="NZ_RBAK01000001.1"/>
</dbReference>
<dbReference type="GO" id="GO:0005506">
    <property type="term" value="F:iron ion binding"/>
    <property type="evidence" value="ECO:0007669"/>
    <property type="project" value="InterPro"/>
</dbReference>
<dbReference type="Pfam" id="PF00067">
    <property type="entry name" value="p450"/>
    <property type="match status" value="1"/>
</dbReference>
<dbReference type="SUPFAM" id="SSF48264">
    <property type="entry name" value="Cytochrome P450"/>
    <property type="match status" value="1"/>
</dbReference>
<dbReference type="PANTHER" id="PTHR24291">
    <property type="entry name" value="CYTOCHROME P450 FAMILY 4"/>
    <property type="match status" value="1"/>
</dbReference>
<keyword evidence="6" id="KW-0503">Monooxygenase</keyword>
<accession>A0A3A9ZSQ1</accession>
<dbReference type="PRINTS" id="PR00463">
    <property type="entry name" value="EP450I"/>
</dbReference>
<keyword evidence="8" id="KW-0812">Transmembrane</keyword>
<evidence type="ECO:0000256" key="3">
    <source>
        <dbReference type="ARBA" id="ARBA00022723"/>
    </source>
</evidence>